<feature type="binding site" evidence="3">
    <location>
        <position position="174"/>
    </location>
    <ligand>
        <name>ATP</name>
        <dbReference type="ChEBI" id="CHEBI:30616"/>
    </ligand>
</feature>
<dbReference type="PROSITE" id="PS00107">
    <property type="entry name" value="PROTEIN_KINASE_ATP"/>
    <property type="match status" value="1"/>
</dbReference>
<dbReference type="PANTHER" id="PTHR24416">
    <property type="entry name" value="TYROSINE-PROTEIN KINASE RECEPTOR"/>
    <property type="match status" value="1"/>
</dbReference>
<dbReference type="Gene3D" id="1.10.510.10">
    <property type="entry name" value="Transferase(Phosphotransferase) domain 1"/>
    <property type="match status" value="1"/>
</dbReference>
<dbReference type="PROSITE" id="PS00109">
    <property type="entry name" value="PROTEIN_KINASE_TYR"/>
    <property type="match status" value="1"/>
</dbReference>
<dbReference type="EMBL" id="CALNXK010000110">
    <property type="protein sequence ID" value="CAH3158187.1"/>
    <property type="molecule type" value="Genomic_DNA"/>
</dbReference>
<keyword evidence="7" id="KW-1185">Reference proteome</keyword>
<evidence type="ECO:0000256" key="2">
    <source>
        <dbReference type="ARBA" id="ARBA00051243"/>
    </source>
</evidence>
<keyword evidence="4" id="KW-0812">Transmembrane</keyword>
<keyword evidence="3" id="KW-0067">ATP-binding</keyword>
<evidence type="ECO:0000259" key="5">
    <source>
        <dbReference type="PROSITE" id="PS50011"/>
    </source>
</evidence>
<evidence type="ECO:0000256" key="4">
    <source>
        <dbReference type="SAM" id="Phobius"/>
    </source>
</evidence>
<sequence>MATTPCLIPDDKLPIVLAIVLPIVVLAVFAGVFARWMWRRNKDKKMANKGIAKGGRLYATTREKTGEFNAAVTVDNREPEQISMRQMISEVSSGHYMPLVKARQSSGSPEVIPSIDASSLSQYEPLNPSSISYEILRQNVIIEKIIGKGAFGQVARGMVKGLRERQHDTEVAVKMLKADAPESDRKDLLSELEVMKTLKPHPYVIKLLGCVTESEPLLVLIEYVPYGDLLGYLRKSRGLNDTYFKDPDIKPQTSLTSHQLMKFSWQVADGMSYLSSRSIIHRDLAARNVLVGENETCKVTDFGMARDVQQENVYERKTKGRLPVKWTAYEALLYGRYTTKSDVWSYGVLLFEIFTIGGSPYPRMDGRKIVSLLQDGYRMPKPQHVDDELYKIMKLCWLEDPNARPSFSELTVKLKQMENRHKGLINMKLYDNQLYANLEDLTV</sequence>
<dbReference type="CDD" id="cd00192">
    <property type="entry name" value="PTKc"/>
    <property type="match status" value="1"/>
</dbReference>
<proteinExistence type="predicted"/>
<dbReference type="SMART" id="SM00219">
    <property type="entry name" value="TyrKc"/>
    <property type="match status" value="1"/>
</dbReference>
<dbReference type="PANTHER" id="PTHR24416:SF621">
    <property type="entry name" value="TYROSINE KINASE RECEPTOR CAD96CA"/>
    <property type="match status" value="1"/>
</dbReference>
<dbReference type="Pfam" id="PF07714">
    <property type="entry name" value="PK_Tyr_Ser-Thr"/>
    <property type="match status" value="1"/>
</dbReference>
<evidence type="ECO:0000256" key="1">
    <source>
        <dbReference type="ARBA" id="ARBA00004167"/>
    </source>
</evidence>
<dbReference type="PRINTS" id="PR00109">
    <property type="entry name" value="TYRKINASE"/>
</dbReference>
<dbReference type="PROSITE" id="PS50011">
    <property type="entry name" value="PROTEIN_KINASE_DOM"/>
    <property type="match status" value="1"/>
</dbReference>
<evidence type="ECO:0000256" key="3">
    <source>
        <dbReference type="PROSITE-ProRule" id="PRU10141"/>
    </source>
</evidence>
<dbReference type="InterPro" id="IPR050122">
    <property type="entry name" value="RTK"/>
</dbReference>
<feature type="transmembrane region" description="Helical" evidence="4">
    <location>
        <begin position="15"/>
        <end position="38"/>
    </location>
</feature>
<dbReference type="Gene3D" id="3.30.200.20">
    <property type="entry name" value="Phosphorylase Kinase, domain 1"/>
    <property type="match status" value="1"/>
</dbReference>
<comment type="catalytic activity">
    <reaction evidence="2">
        <text>L-tyrosyl-[protein] + ATP = O-phospho-L-tyrosyl-[protein] + ADP + H(+)</text>
        <dbReference type="Rhea" id="RHEA:10596"/>
        <dbReference type="Rhea" id="RHEA-COMP:10136"/>
        <dbReference type="Rhea" id="RHEA-COMP:20101"/>
        <dbReference type="ChEBI" id="CHEBI:15378"/>
        <dbReference type="ChEBI" id="CHEBI:30616"/>
        <dbReference type="ChEBI" id="CHEBI:46858"/>
        <dbReference type="ChEBI" id="CHEBI:61978"/>
        <dbReference type="ChEBI" id="CHEBI:456216"/>
        <dbReference type="EC" id="2.7.10.1"/>
    </reaction>
</comment>
<protein>
    <recommendedName>
        <fullName evidence="5">Protein kinase domain-containing protein</fullName>
    </recommendedName>
</protein>
<dbReference type="InterPro" id="IPR017441">
    <property type="entry name" value="Protein_kinase_ATP_BS"/>
</dbReference>
<reference evidence="6 7" key="1">
    <citation type="submission" date="2022-05" db="EMBL/GenBank/DDBJ databases">
        <authorList>
            <consortium name="Genoscope - CEA"/>
            <person name="William W."/>
        </authorList>
    </citation>
    <scope>NUCLEOTIDE SEQUENCE [LARGE SCALE GENOMIC DNA]</scope>
</reference>
<organism evidence="6 7">
    <name type="scientific">Porites lobata</name>
    <dbReference type="NCBI Taxonomy" id="104759"/>
    <lineage>
        <taxon>Eukaryota</taxon>
        <taxon>Metazoa</taxon>
        <taxon>Cnidaria</taxon>
        <taxon>Anthozoa</taxon>
        <taxon>Hexacorallia</taxon>
        <taxon>Scleractinia</taxon>
        <taxon>Fungiina</taxon>
        <taxon>Poritidae</taxon>
        <taxon>Porites</taxon>
    </lineage>
</organism>
<accession>A0ABN8Q6Q8</accession>
<evidence type="ECO:0000313" key="6">
    <source>
        <dbReference type="EMBL" id="CAH3158187.1"/>
    </source>
</evidence>
<keyword evidence="4" id="KW-0472">Membrane</keyword>
<gene>
    <name evidence="6" type="ORF">PLOB_00003050</name>
</gene>
<dbReference type="Proteomes" id="UP001159405">
    <property type="component" value="Unassembled WGS sequence"/>
</dbReference>
<keyword evidence="3" id="KW-0547">Nucleotide-binding</keyword>
<comment type="caution">
    <text evidence="6">The sequence shown here is derived from an EMBL/GenBank/DDBJ whole genome shotgun (WGS) entry which is preliminary data.</text>
</comment>
<dbReference type="InterPro" id="IPR000719">
    <property type="entry name" value="Prot_kinase_dom"/>
</dbReference>
<dbReference type="InterPro" id="IPR011009">
    <property type="entry name" value="Kinase-like_dom_sf"/>
</dbReference>
<keyword evidence="4" id="KW-1133">Transmembrane helix</keyword>
<dbReference type="InterPro" id="IPR008266">
    <property type="entry name" value="Tyr_kinase_AS"/>
</dbReference>
<comment type="subcellular location">
    <subcellularLocation>
        <location evidence="1">Membrane</location>
        <topology evidence="1">Single-pass membrane protein</topology>
    </subcellularLocation>
</comment>
<evidence type="ECO:0000313" key="7">
    <source>
        <dbReference type="Proteomes" id="UP001159405"/>
    </source>
</evidence>
<dbReference type="InterPro" id="IPR020635">
    <property type="entry name" value="Tyr_kinase_cat_dom"/>
</dbReference>
<dbReference type="SUPFAM" id="SSF56112">
    <property type="entry name" value="Protein kinase-like (PK-like)"/>
    <property type="match status" value="1"/>
</dbReference>
<feature type="domain" description="Protein kinase" evidence="5">
    <location>
        <begin position="140"/>
        <end position="424"/>
    </location>
</feature>
<dbReference type="InterPro" id="IPR001245">
    <property type="entry name" value="Ser-Thr/Tyr_kinase_cat_dom"/>
</dbReference>
<name>A0ABN8Q6Q8_9CNID</name>